<dbReference type="STRING" id="57577.A0A2K3PHB2"/>
<proteinExistence type="predicted"/>
<sequence length="109" mass="12339">MILAQRKLFLETSKFQLQPNDNVVFQVTVLLKKCQDIQVRCGSSGNSINANLTFKDINGLVEQNVQLRSLAMSLDSQEVEFKEKLEIELKKHTEETASEVAAVLQTEEQ</sequence>
<dbReference type="EMBL" id="ASHM01007026">
    <property type="protein sequence ID" value="PNY14644.1"/>
    <property type="molecule type" value="Genomic_DNA"/>
</dbReference>
<name>A0A2K3PHB2_TRIPR</name>
<evidence type="ECO:0000313" key="2">
    <source>
        <dbReference type="Proteomes" id="UP000236291"/>
    </source>
</evidence>
<dbReference type="GO" id="GO:0005643">
    <property type="term" value="C:nuclear pore"/>
    <property type="evidence" value="ECO:0007669"/>
    <property type="project" value="TreeGrafter"/>
</dbReference>
<dbReference type="Proteomes" id="UP000236291">
    <property type="component" value="Unassembled WGS sequence"/>
</dbReference>
<dbReference type="ExpressionAtlas" id="A0A2K3PHB2">
    <property type="expression patterns" value="baseline"/>
</dbReference>
<evidence type="ECO:0000313" key="1">
    <source>
        <dbReference type="EMBL" id="PNY14644.1"/>
    </source>
</evidence>
<gene>
    <name evidence="1" type="ORF">L195_g011328</name>
</gene>
<dbReference type="GO" id="GO:0017056">
    <property type="term" value="F:structural constituent of nuclear pore"/>
    <property type="evidence" value="ECO:0007669"/>
    <property type="project" value="TreeGrafter"/>
</dbReference>
<dbReference type="GO" id="GO:0006406">
    <property type="term" value="P:mRNA export from nucleus"/>
    <property type="evidence" value="ECO:0007669"/>
    <property type="project" value="TreeGrafter"/>
</dbReference>
<reference evidence="1 2" key="2">
    <citation type="journal article" date="2017" name="Front. Plant Sci.">
        <title>Gene Classification and Mining of Molecular Markers Useful in Red Clover (Trifolium pratense) Breeding.</title>
        <authorList>
            <person name="Istvanek J."/>
            <person name="Dluhosova J."/>
            <person name="Dluhos P."/>
            <person name="Patkova L."/>
            <person name="Nedelnik J."/>
            <person name="Repkova J."/>
        </authorList>
    </citation>
    <scope>NUCLEOTIDE SEQUENCE [LARGE SCALE GENOMIC DNA]</scope>
    <source>
        <strain evidence="2">cv. Tatra</strain>
        <tissue evidence="1">Young leaves</tissue>
    </source>
</reference>
<dbReference type="PANTHER" id="PTHR18898">
    <property type="entry name" value="NUCLEOPROTEIN TPR-RELATED"/>
    <property type="match status" value="1"/>
</dbReference>
<accession>A0A2K3PHB2</accession>
<reference evidence="1 2" key="1">
    <citation type="journal article" date="2014" name="Am. J. Bot.">
        <title>Genome assembly and annotation for red clover (Trifolium pratense; Fabaceae).</title>
        <authorList>
            <person name="Istvanek J."/>
            <person name="Jaros M."/>
            <person name="Krenek A."/>
            <person name="Repkova J."/>
        </authorList>
    </citation>
    <scope>NUCLEOTIDE SEQUENCE [LARGE SCALE GENOMIC DNA]</scope>
    <source>
        <strain evidence="2">cv. Tatra</strain>
        <tissue evidence="1">Young leaves</tissue>
    </source>
</reference>
<organism evidence="1 2">
    <name type="scientific">Trifolium pratense</name>
    <name type="common">Red clover</name>
    <dbReference type="NCBI Taxonomy" id="57577"/>
    <lineage>
        <taxon>Eukaryota</taxon>
        <taxon>Viridiplantae</taxon>
        <taxon>Streptophyta</taxon>
        <taxon>Embryophyta</taxon>
        <taxon>Tracheophyta</taxon>
        <taxon>Spermatophyta</taxon>
        <taxon>Magnoliopsida</taxon>
        <taxon>eudicotyledons</taxon>
        <taxon>Gunneridae</taxon>
        <taxon>Pentapetalae</taxon>
        <taxon>rosids</taxon>
        <taxon>fabids</taxon>
        <taxon>Fabales</taxon>
        <taxon>Fabaceae</taxon>
        <taxon>Papilionoideae</taxon>
        <taxon>50 kb inversion clade</taxon>
        <taxon>NPAAA clade</taxon>
        <taxon>Hologalegina</taxon>
        <taxon>IRL clade</taxon>
        <taxon>Trifolieae</taxon>
        <taxon>Trifolium</taxon>
    </lineage>
</organism>
<comment type="caution">
    <text evidence="1">The sequence shown here is derived from an EMBL/GenBank/DDBJ whole genome shotgun (WGS) entry which is preliminary data.</text>
</comment>
<protein>
    <submittedName>
        <fullName evidence="1">Nuclear-pore anchor-like protein</fullName>
    </submittedName>
</protein>
<dbReference type="PANTHER" id="PTHR18898:SF2">
    <property type="entry name" value="NUCLEOPROTEIN TPR"/>
    <property type="match status" value="1"/>
</dbReference>
<dbReference type="AlphaFoldDB" id="A0A2K3PHB2"/>